<reference evidence="2" key="2">
    <citation type="submission" date="2020-09" db="EMBL/GenBank/DDBJ databases">
        <authorList>
            <person name="Sun Q."/>
            <person name="Ohkuma M."/>
        </authorList>
    </citation>
    <scope>NUCLEOTIDE SEQUENCE</scope>
    <source>
        <strain evidence="2">JCM 4637</strain>
    </source>
</reference>
<organism evidence="2 3">
    <name type="scientific">Streptomyces finlayi</name>
    <dbReference type="NCBI Taxonomy" id="67296"/>
    <lineage>
        <taxon>Bacteria</taxon>
        <taxon>Bacillati</taxon>
        <taxon>Actinomycetota</taxon>
        <taxon>Actinomycetes</taxon>
        <taxon>Kitasatosporales</taxon>
        <taxon>Streptomycetaceae</taxon>
        <taxon>Streptomyces</taxon>
    </lineage>
</organism>
<comment type="caution">
    <text evidence="2">The sequence shown here is derived from an EMBL/GenBank/DDBJ whole genome shotgun (WGS) entry which is preliminary data.</text>
</comment>
<dbReference type="AlphaFoldDB" id="A0A919C9Z0"/>
<evidence type="ECO:0000313" key="3">
    <source>
        <dbReference type="Proteomes" id="UP000638353"/>
    </source>
</evidence>
<dbReference type="InterPro" id="IPR036518">
    <property type="entry name" value="CobE/GbiG_C_sf"/>
</dbReference>
<dbReference type="Proteomes" id="UP000638353">
    <property type="component" value="Unassembled WGS sequence"/>
</dbReference>
<sequence length="146" mass="14264">MSAVDASVRVTARVAVGVGACEDAPVDELYALVVDALAEAGLPLGAVGALATVDVKADERAIVECGRRLGVPVLSYGAEVLAGVTVPNPSGRALSAVGTPSVAEAAALAATGTGGELLVPKRKSSPAGRPAMATCAVARTGMGVSR</sequence>
<protein>
    <recommendedName>
        <fullName evidence="1">CobE/GbiG C-terminal domain-containing protein</fullName>
    </recommendedName>
</protein>
<feature type="domain" description="CobE/GbiG C-terminal" evidence="1">
    <location>
        <begin position="15"/>
        <end position="138"/>
    </location>
</feature>
<evidence type="ECO:0000313" key="2">
    <source>
        <dbReference type="EMBL" id="GHC93838.1"/>
    </source>
</evidence>
<dbReference type="SUPFAM" id="SSF159664">
    <property type="entry name" value="CobE/GbiG C-terminal domain-like"/>
    <property type="match status" value="1"/>
</dbReference>
<dbReference type="GO" id="GO:0009236">
    <property type="term" value="P:cobalamin biosynthetic process"/>
    <property type="evidence" value="ECO:0007669"/>
    <property type="project" value="InterPro"/>
</dbReference>
<proteinExistence type="predicted"/>
<name>A0A919C9Z0_9ACTN</name>
<dbReference type="PANTHER" id="PTHR37477">
    <property type="entry name" value="COBALT-PRECORRIN-5A HYDROLASE"/>
    <property type="match status" value="1"/>
</dbReference>
<dbReference type="InterPro" id="IPR052553">
    <property type="entry name" value="CbiG_hydrolase"/>
</dbReference>
<gene>
    <name evidence="2" type="ORF">GCM10010334_31390</name>
</gene>
<accession>A0A919C9Z0</accession>
<evidence type="ECO:0000259" key="1">
    <source>
        <dbReference type="Pfam" id="PF01890"/>
    </source>
</evidence>
<dbReference type="Pfam" id="PF01890">
    <property type="entry name" value="CbiG_C"/>
    <property type="match status" value="1"/>
</dbReference>
<dbReference type="EMBL" id="BMVC01000005">
    <property type="protein sequence ID" value="GHC93838.1"/>
    <property type="molecule type" value="Genomic_DNA"/>
</dbReference>
<dbReference type="InterPro" id="IPR002750">
    <property type="entry name" value="CobE/GbiG_C"/>
</dbReference>
<dbReference type="PANTHER" id="PTHR37477:SF1">
    <property type="entry name" value="COBALT-PRECORRIN-5A HYDROLASE"/>
    <property type="match status" value="1"/>
</dbReference>
<dbReference type="RefSeq" id="WP_268253606.1">
    <property type="nucleotide sequence ID" value="NZ_BMVC01000005.1"/>
</dbReference>
<dbReference type="Gene3D" id="3.30.420.180">
    <property type="entry name" value="CobE/GbiG C-terminal domain"/>
    <property type="match status" value="1"/>
</dbReference>
<reference evidence="2" key="1">
    <citation type="journal article" date="2014" name="Int. J. Syst. Evol. Microbiol.">
        <title>Complete genome sequence of Corynebacterium casei LMG S-19264T (=DSM 44701T), isolated from a smear-ripened cheese.</title>
        <authorList>
            <consortium name="US DOE Joint Genome Institute (JGI-PGF)"/>
            <person name="Walter F."/>
            <person name="Albersmeier A."/>
            <person name="Kalinowski J."/>
            <person name="Ruckert C."/>
        </authorList>
    </citation>
    <scope>NUCLEOTIDE SEQUENCE</scope>
    <source>
        <strain evidence="2">JCM 4637</strain>
    </source>
</reference>